<dbReference type="Pfam" id="PF06553">
    <property type="entry name" value="BNIP3"/>
    <property type="match status" value="1"/>
</dbReference>
<comment type="subcellular location">
    <subcellularLocation>
        <location evidence="1">Membrane</location>
        <topology evidence="1">Single-pass membrane protein</topology>
    </subcellularLocation>
    <subcellularLocation>
        <location evidence="2">Mitochondrion membrane</location>
    </subcellularLocation>
</comment>
<evidence type="ECO:0000256" key="7">
    <source>
        <dbReference type="ARBA" id="ARBA00023128"/>
    </source>
</evidence>
<evidence type="ECO:0000313" key="9">
    <source>
        <dbReference type="EMBL" id="CAD7230002.1"/>
    </source>
</evidence>
<evidence type="ECO:0000256" key="6">
    <source>
        <dbReference type="ARBA" id="ARBA00022989"/>
    </source>
</evidence>
<dbReference type="EMBL" id="OB662402">
    <property type="protein sequence ID" value="CAD7230002.1"/>
    <property type="molecule type" value="Genomic_DNA"/>
</dbReference>
<keyword evidence="7" id="KW-0496">Mitochondrion</keyword>
<dbReference type="OrthoDB" id="5857140at2759"/>
<evidence type="ECO:0000256" key="1">
    <source>
        <dbReference type="ARBA" id="ARBA00004167"/>
    </source>
</evidence>
<keyword evidence="4" id="KW-0812">Transmembrane</keyword>
<dbReference type="GO" id="GO:0043065">
    <property type="term" value="P:positive regulation of apoptotic process"/>
    <property type="evidence" value="ECO:0007669"/>
    <property type="project" value="InterPro"/>
</dbReference>
<protein>
    <submittedName>
        <fullName evidence="9">Uncharacterized protein</fullName>
    </submittedName>
</protein>
<organism evidence="9">
    <name type="scientific">Cyprideis torosa</name>
    <dbReference type="NCBI Taxonomy" id="163714"/>
    <lineage>
        <taxon>Eukaryota</taxon>
        <taxon>Metazoa</taxon>
        <taxon>Ecdysozoa</taxon>
        <taxon>Arthropoda</taxon>
        <taxon>Crustacea</taxon>
        <taxon>Oligostraca</taxon>
        <taxon>Ostracoda</taxon>
        <taxon>Podocopa</taxon>
        <taxon>Podocopida</taxon>
        <taxon>Cytherocopina</taxon>
        <taxon>Cytheroidea</taxon>
        <taxon>Cytherideidae</taxon>
        <taxon>Cyprideis</taxon>
    </lineage>
</organism>
<dbReference type="GO" id="GO:0006915">
    <property type="term" value="P:apoptotic process"/>
    <property type="evidence" value="ECO:0007669"/>
    <property type="project" value="UniProtKB-KW"/>
</dbReference>
<sequence>MSKTPPKIHDYQVPLGDSWVDLAGSRTPGRITPLPSITTDEYIRMLKEAQRESNPSSARVSLASNSIRNTPWESSTVIGSGIGADERTSSL</sequence>
<accession>A0A7R8WJW2</accession>
<reference evidence="9" key="1">
    <citation type="submission" date="2020-11" db="EMBL/GenBank/DDBJ databases">
        <authorList>
            <person name="Tran Van P."/>
        </authorList>
    </citation>
    <scope>NUCLEOTIDE SEQUENCE</scope>
</reference>
<keyword evidence="6" id="KW-1133">Transmembrane helix</keyword>
<keyword evidence="8" id="KW-0472">Membrane</keyword>
<dbReference type="AlphaFoldDB" id="A0A7R8WJW2"/>
<dbReference type="InterPro" id="IPR010548">
    <property type="entry name" value="BNIP3"/>
</dbReference>
<evidence type="ECO:0000256" key="8">
    <source>
        <dbReference type="ARBA" id="ARBA00023136"/>
    </source>
</evidence>
<evidence type="ECO:0000256" key="2">
    <source>
        <dbReference type="ARBA" id="ARBA00004325"/>
    </source>
</evidence>
<evidence type="ECO:0000256" key="3">
    <source>
        <dbReference type="ARBA" id="ARBA00007710"/>
    </source>
</evidence>
<keyword evidence="5" id="KW-0053">Apoptosis</keyword>
<comment type="similarity">
    <text evidence="3">Belongs to the NIP3 family.</text>
</comment>
<gene>
    <name evidence="9" type="ORF">CTOB1V02_LOCUS7866</name>
</gene>
<name>A0A7R8WJW2_9CRUS</name>
<dbReference type="GO" id="GO:0042802">
    <property type="term" value="F:identical protein binding"/>
    <property type="evidence" value="ECO:0007669"/>
    <property type="project" value="UniProtKB-ARBA"/>
</dbReference>
<dbReference type="GO" id="GO:0031966">
    <property type="term" value="C:mitochondrial membrane"/>
    <property type="evidence" value="ECO:0007669"/>
    <property type="project" value="UniProtKB-SubCell"/>
</dbReference>
<proteinExistence type="inferred from homology"/>
<evidence type="ECO:0000256" key="4">
    <source>
        <dbReference type="ARBA" id="ARBA00022692"/>
    </source>
</evidence>
<evidence type="ECO:0000256" key="5">
    <source>
        <dbReference type="ARBA" id="ARBA00022703"/>
    </source>
</evidence>